<feature type="transmembrane region" description="Helical" evidence="6">
    <location>
        <begin position="324"/>
        <end position="352"/>
    </location>
</feature>
<feature type="transmembrane region" description="Helical" evidence="6">
    <location>
        <begin position="294"/>
        <end position="312"/>
    </location>
</feature>
<dbReference type="InterPro" id="IPR025405">
    <property type="entry name" value="DUF4131"/>
</dbReference>
<evidence type="ECO:0000256" key="4">
    <source>
        <dbReference type="ARBA" id="ARBA00022989"/>
    </source>
</evidence>
<keyword evidence="5 6" id="KW-0472">Membrane</keyword>
<dbReference type="InterPro" id="IPR035681">
    <property type="entry name" value="ComA-like_MBL"/>
</dbReference>
<evidence type="ECO:0000256" key="5">
    <source>
        <dbReference type="ARBA" id="ARBA00023136"/>
    </source>
</evidence>
<keyword evidence="3 6" id="KW-0812">Transmembrane</keyword>
<accession>A0ABV2TJH4</accession>
<evidence type="ECO:0000256" key="1">
    <source>
        <dbReference type="ARBA" id="ARBA00004651"/>
    </source>
</evidence>
<evidence type="ECO:0000259" key="9">
    <source>
        <dbReference type="Pfam" id="PF13567"/>
    </source>
</evidence>
<dbReference type="InterPro" id="IPR004797">
    <property type="entry name" value="Competence_ComEC/Rec2"/>
</dbReference>
<dbReference type="RefSeq" id="WP_354600569.1">
    <property type="nucleotide sequence ID" value="NZ_JBEWZI010000006.1"/>
</dbReference>
<feature type="domain" description="Metallo-beta-lactamase" evidence="7">
    <location>
        <begin position="535"/>
        <end position="718"/>
    </location>
</feature>
<feature type="transmembrane region" description="Helical" evidence="6">
    <location>
        <begin position="426"/>
        <end position="446"/>
    </location>
</feature>
<keyword evidence="2" id="KW-1003">Cell membrane</keyword>
<feature type="transmembrane region" description="Helical" evidence="6">
    <location>
        <begin position="458"/>
        <end position="477"/>
    </location>
</feature>
<feature type="domain" description="DUF4131" evidence="9">
    <location>
        <begin position="23"/>
        <end position="191"/>
    </location>
</feature>
<dbReference type="SUPFAM" id="SSF56281">
    <property type="entry name" value="Metallo-hydrolase/oxidoreductase"/>
    <property type="match status" value="1"/>
</dbReference>
<evidence type="ECO:0000313" key="11">
    <source>
        <dbReference type="Proteomes" id="UP001549691"/>
    </source>
</evidence>
<sequence length="787" mass="85647">MRSFILFFSLGIWLCQQQAELFSWAHALTAAAGGLLVAGMLKKHARRSSWGMLLAAALLAGFAYANWRAELQLADKLAEALEGQDVEVVGRIVDLPQPFARGLRFQLETLDAPPGVPQNLALVWYVQGRYSQTYDATAEEDSSLPAVHAGERWHFTLRLRQPHGSLNPHGFDYEALMFERGIGATGYVRPKGRNERLAAFDATPMAWIDHWRERIRTRFERALPDSPWRGVLVALVVGDQAAIPKDQWKLFRQTGVTHLMSISGLHVTLIAALLGFGVGGLWRRVPALALRLPAQKAAVLAGVLAAGAYVLLAGSGVPAQRTLYMLAVAALALWLGRGTGALRVMTLALLVVLLIDPWAVLSAGFWLSFGAVGALLLMARGLPERGGRWHWLANWLRAQWAVTLFTLPMLLGLFGQFSLVSPLANAVAIPLVSLVITPLALLFALLPLPALAEFAHWLLSLLMTVLQWCAAAPFAVWQQAAPPMWLVAVCSGVALWSLLPRGVPARWIGLLAFVPLLIWSPLRPLPGAAQVTVLDVGQGLAVHVRTATHDLLFDTGPQYSPETDAGERVVIPYLRAEGTPHLDMLIVSHKDKDHAGGADSILAEIPVLAWRSSLPVDSPLLAAAAPHQPCLRGQGWEWDGVHFDMLHPTPEFAGSDNERSCVLRVQTMQGNILLTGDVEITAENALLASLPAQLPAQVLVAPHHGSHSSSQEAFIAAVGARSVVFTAGYRNRYQHPAPEVVARYAASSATLYRSDGDGAVRFDFGQAGLQVSRARIEQARYWHDRTY</sequence>
<organism evidence="10 11">
    <name type="scientific">Uliginosibacterium flavum</name>
    <dbReference type="NCBI Taxonomy" id="1396831"/>
    <lineage>
        <taxon>Bacteria</taxon>
        <taxon>Pseudomonadati</taxon>
        <taxon>Pseudomonadota</taxon>
        <taxon>Betaproteobacteria</taxon>
        <taxon>Rhodocyclales</taxon>
        <taxon>Zoogloeaceae</taxon>
        <taxon>Uliginosibacterium</taxon>
    </lineage>
</organism>
<dbReference type="InterPro" id="IPR036866">
    <property type="entry name" value="RibonucZ/Hydroxyglut_hydro"/>
</dbReference>
<feature type="transmembrane region" description="Helical" evidence="6">
    <location>
        <begin position="49"/>
        <end position="67"/>
    </location>
</feature>
<protein>
    <submittedName>
        <fullName evidence="10">DNA internalization-related competence protein ComEC/Rec2</fullName>
    </submittedName>
</protein>
<gene>
    <name evidence="10" type="ORF">ABXR19_07660</name>
</gene>
<comment type="subcellular location">
    <subcellularLocation>
        <location evidence="1">Cell membrane</location>
        <topology evidence="1">Multi-pass membrane protein</topology>
    </subcellularLocation>
</comment>
<dbReference type="PANTHER" id="PTHR30619">
    <property type="entry name" value="DNA INTERNALIZATION/COMPETENCE PROTEIN COMEC/REC2"/>
    <property type="match status" value="1"/>
</dbReference>
<evidence type="ECO:0000259" key="8">
    <source>
        <dbReference type="Pfam" id="PF03772"/>
    </source>
</evidence>
<dbReference type="InterPro" id="IPR004477">
    <property type="entry name" value="ComEC_N"/>
</dbReference>
<dbReference type="Pfam" id="PF00753">
    <property type="entry name" value="Lactamase_B"/>
    <property type="match status" value="1"/>
</dbReference>
<comment type="caution">
    <text evidence="10">The sequence shown here is derived from an EMBL/GenBank/DDBJ whole genome shotgun (WGS) entry which is preliminary data.</text>
</comment>
<name>A0ABV2TJH4_9RHOO</name>
<dbReference type="PANTHER" id="PTHR30619:SF1">
    <property type="entry name" value="RECOMBINATION PROTEIN 2"/>
    <property type="match status" value="1"/>
</dbReference>
<evidence type="ECO:0000256" key="2">
    <source>
        <dbReference type="ARBA" id="ARBA00022475"/>
    </source>
</evidence>
<dbReference type="Pfam" id="PF13567">
    <property type="entry name" value="DUF4131"/>
    <property type="match status" value="1"/>
</dbReference>
<dbReference type="InterPro" id="IPR052159">
    <property type="entry name" value="Competence_DNA_uptake"/>
</dbReference>
<feature type="transmembrane region" description="Helical" evidence="6">
    <location>
        <begin position="358"/>
        <end position="379"/>
    </location>
</feature>
<feature type="transmembrane region" description="Helical" evidence="6">
    <location>
        <begin position="259"/>
        <end position="282"/>
    </location>
</feature>
<keyword evidence="11" id="KW-1185">Reference proteome</keyword>
<dbReference type="EMBL" id="JBEWZI010000006">
    <property type="protein sequence ID" value="MET7014063.1"/>
    <property type="molecule type" value="Genomic_DNA"/>
</dbReference>
<keyword evidence="4 6" id="KW-1133">Transmembrane helix</keyword>
<reference evidence="10 11" key="1">
    <citation type="submission" date="2024-07" db="EMBL/GenBank/DDBJ databases">
        <title>Uliginosibacterium flavum JJ3220;KACC:17644.</title>
        <authorList>
            <person name="Kim M.K."/>
        </authorList>
    </citation>
    <scope>NUCLEOTIDE SEQUENCE [LARGE SCALE GENOMIC DNA]</scope>
    <source>
        <strain evidence="10 11">KACC:17644</strain>
    </source>
</reference>
<dbReference type="NCBIfam" id="TIGR00360">
    <property type="entry name" value="ComEC_N-term"/>
    <property type="match status" value="1"/>
</dbReference>
<feature type="transmembrane region" description="Helical" evidence="6">
    <location>
        <begin position="400"/>
        <end position="420"/>
    </location>
</feature>
<evidence type="ECO:0000259" key="7">
    <source>
        <dbReference type="Pfam" id="PF00753"/>
    </source>
</evidence>
<dbReference type="InterPro" id="IPR001279">
    <property type="entry name" value="Metallo-B-lactamas"/>
</dbReference>
<evidence type="ECO:0000256" key="6">
    <source>
        <dbReference type="SAM" id="Phobius"/>
    </source>
</evidence>
<proteinExistence type="predicted"/>
<dbReference type="CDD" id="cd07731">
    <property type="entry name" value="ComA-like_MBL-fold"/>
    <property type="match status" value="1"/>
</dbReference>
<evidence type="ECO:0000313" key="10">
    <source>
        <dbReference type="EMBL" id="MET7014063.1"/>
    </source>
</evidence>
<dbReference type="Pfam" id="PF03772">
    <property type="entry name" value="Competence"/>
    <property type="match status" value="1"/>
</dbReference>
<dbReference type="Gene3D" id="3.60.15.10">
    <property type="entry name" value="Ribonuclease Z/Hydroxyacylglutathione hydrolase-like"/>
    <property type="match status" value="1"/>
</dbReference>
<feature type="domain" description="ComEC/Rec2-related protein" evidence="8">
    <location>
        <begin position="235"/>
        <end position="500"/>
    </location>
</feature>
<evidence type="ECO:0000256" key="3">
    <source>
        <dbReference type="ARBA" id="ARBA00022692"/>
    </source>
</evidence>
<dbReference type="Proteomes" id="UP001549691">
    <property type="component" value="Unassembled WGS sequence"/>
</dbReference>
<dbReference type="NCBIfam" id="TIGR00361">
    <property type="entry name" value="ComEC_Rec2"/>
    <property type="match status" value="1"/>
</dbReference>